<feature type="transmembrane region" description="Helical" evidence="1">
    <location>
        <begin position="45"/>
        <end position="63"/>
    </location>
</feature>
<keyword evidence="1" id="KW-0812">Transmembrane</keyword>
<keyword evidence="1" id="KW-0472">Membrane</keyword>
<dbReference type="EMBL" id="MFMO01000037">
    <property type="protein sequence ID" value="OGG87113.1"/>
    <property type="molecule type" value="Genomic_DNA"/>
</dbReference>
<feature type="transmembrane region" description="Helical" evidence="1">
    <location>
        <begin position="6"/>
        <end position="24"/>
    </location>
</feature>
<comment type="caution">
    <text evidence="2">The sequence shown here is derived from an EMBL/GenBank/DDBJ whole genome shotgun (WGS) entry which is preliminary data.</text>
</comment>
<protein>
    <submittedName>
        <fullName evidence="2">Uncharacterized protein</fullName>
    </submittedName>
</protein>
<feature type="transmembrane region" description="Helical" evidence="1">
    <location>
        <begin position="78"/>
        <end position="98"/>
    </location>
</feature>
<proteinExistence type="predicted"/>
<feature type="transmembrane region" description="Helical" evidence="1">
    <location>
        <begin position="195"/>
        <end position="215"/>
    </location>
</feature>
<feature type="transmembrane region" description="Helical" evidence="1">
    <location>
        <begin position="105"/>
        <end position="124"/>
    </location>
</feature>
<dbReference type="Proteomes" id="UP000177968">
    <property type="component" value="Unassembled WGS sequence"/>
</dbReference>
<sequence>MDLQPFFWYAAVGTAATAGVLLFWSECAYMHSIWKKIIKPNPVTWIIWTLGAWILVRVEWVGWERNKNWAFSEVPPRIGFFVVIAMTTTLIALLATFVGKGRAYLGVREVACFALAILGVSLWYKFDAPWVAFWSALTIDFAGAWPTLVAVRRRPWDEPLFPWKLTVASAVFNVISLSILTAFGGESWTSLVFGVYYLVANYFILTPLVAYYGGLKHATK</sequence>
<keyword evidence="1" id="KW-1133">Transmembrane helix</keyword>
<name>A0A1F6FML5_9BACT</name>
<reference evidence="2 3" key="1">
    <citation type="journal article" date="2016" name="Nat. Commun.">
        <title>Thousands of microbial genomes shed light on interconnected biogeochemical processes in an aquifer system.</title>
        <authorList>
            <person name="Anantharaman K."/>
            <person name="Brown C.T."/>
            <person name="Hug L.A."/>
            <person name="Sharon I."/>
            <person name="Castelle C.J."/>
            <person name="Probst A.J."/>
            <person name="Thomas B.C."/>
            <person name="Singh A."/>
            <person name="Wilkins M.J."/>
            <person name="Karaoz U."/>
            <person name="Brodie E.L."/>
            <person name="Williams K.H."/>
            <person name="Hubbard S.S."/>
            <person name="Banfield J.F."/>
        </authorList>
    </citation>
    <scope>NUCLEOTIDE SEQUENCE [LARGE SCALE GENOMIC DNA]</scope>
</reference>
<gene>
    <name evidence="2" type="ORF">A3H15_02645</name>
</gene>
<evidence type="ECO:0000313" key="2">
    <source>
        <dbReference type="EMBL" id="OGG87113.1"/>
    </source>
</evidence>
<organism evidence="2 3">
    <name type="scientific">Candidatus Kaiserbacteria bacterium RIFCSPLOWO2_12_FULL_50_28</name>
    <dbReference type="NCBI Taxonomy" id="1798527"/>
    <lineage>
        <taxon>Bacteria</taxon>
        <taxon>Candidatus Kaiseribacteriota</taxon>
    </lineage>
</organism>
<feature type="transmembrane region" description="Helical" evidence="1">
    <location>
        <begin position="163"/>
        <end position="183"/>
    </location>
</feature>
<evidence type="ECO:0000256" key="1">
    <source>
        <dbReference type="SAM" id="Phobius"/>
    </source>
</evidence>
<evidence type="ECO:0000313" key="3">
    <source>
        <dbReference type="Proteomes" id="UP000177968"/>
    </source>
</evidence>
<feature type="transmembrane region" description="Helical" evidence="1">
    <location>
        <begin position="130"/>
        <end position="151"/>
    </location>
</feature>
<dbReference type="AlphaFoldDB" id="A0A1F6FML5"/>
<accession>A0A1F6FML5</accession>